<keyword evidence="4" id="KW-1185">Reference proteome</keyword>
<dbReference type="RefSeq" id="WP_285368481.1">
    <property type="nucleotide sequence ID" value="NZ_JASSQD010000002.1"/>
</dbReference>
<evidence type="ECO:0000313" key="3">
    <source>
        <dbReference type="EMBL" id="MDK9558562.1"/>
    </source>
</evidence>
<dbReference type="EMBL" id="JASSQD010000002">
    <property type="protein sequence ID" value="MDK9558562.1"/>
    <property type="molecule type" value="Genomic_DNA"/>
</dbReference>
<evidence type="ECO:0000256" key="1">
    <source>
        <dbReference type="PROSITE-ProRule" id="PRU00703"/>
    </source>
</evidence>
<dbReference type="Gene3D" id="3.10.580.10">
    <property type="entry name" value="CBS-domain"/>
    <property type="match status" value="1"/>
</dbReference>
<reference evidence="3 4" key="1">
    <citation type="submission" date="2023-05" db="EMBL/GenBank/DDBJ databases">
        <title>Marinobacter albus sp. nov., a marine bacterium isolated from sand in a coastal intertidal zone of huludao.</title>
        <authorList>
            <person name="Deng T."/>
        </authorList>
    </citation>
    <scope>NUCLEOTIDE SEQUENCE [LARGE SCALE GENOMIC DNA]</scope>
    <source>
        <strain evidence="3 4">M216</strain>
    </source>
</reference>
<comment type="caution">
    <text evidence="3">The sequence shown here is derived from an EMBL/GenBank/DDBJ whole genome shotgun (WGS) entry which is preliminary data.</text>
</comment>
<dbReference type="InterPro" id="IPR000644">
    <property type="entry name" value="CBS_dom"/>
</dbReference>
<organism evidence="3 4">
    <name type="scientific">Marinobacter albus</name>
    <dbReference type="NCBI Taxonomy" id="3030833"/>
    <lineage>
        <taxon>Bacteria</taxon>
        <taxon>Pseudomonadati</taxon>
        <taxon>Pseudomonadota</taxon>
        <taxon>Gammaproteobacteria</taxon>
        <taxon>Pseudomonadales</taxon>
        <taxon>Marinobacteraceae</taxon>
        <taxon>Marinobacter</taxon>
    </lineage>
</organism>
<feature type="domain" description="CBS" evidence="2">
    <location>
        <begin position="113"/>
        <end position="181"/>
    </location>
</feature>
<dbReference type="InterPro" id="IPR046342">
    <property type="entry name" value="CBS_dom_sf"/>
</dbReference>
<dbReference type="PROSITE" id="PS51371">
    <property type="entry name" value="CBS"/>
    <property type="match status" value="1"/>
</dbReference>
<evidence type="ECO:0000313" key="4">
    <source>
        <dbReference type="Proteomes" id="UP001223547"/>
    </source>
</evidence>
<evidence type="ECO:0000259" key="2">
    <source>
        <dbReference type="PROSITE" id="PS51371"/>
    </source>
</evidence>
<proteinExistence type="predicted"/>
<gene>
    <name evidence="3" type="ORF">QQF73_13090</name>
</gene>
<name>A0ABT7HF93_9GAMM</name>
<dbReference type="SUPFAM" id="SSF54631">
    <property type="entry name" value="CBS-domain pair"/>
    <property type="match status" value="1"/>
</dbReference>
<accession>A0ABT7HF93</accession>
<keyword evidence="1" id="KW-0129">CBS domain</keyword>
<dbReference type="Proteomes" id="UP001223547">
    <property type="component" value="Unassembled WGS sequence"/>
</dbReference>
<protein>
    <submittedName>
        <fullName evidence="3">CBS domain-containing protein</fullName>
    </submittedName>
</protein>
<sequence>MSKHFHAIPVRDLGRTHSLATLQPAYNIGSNDSAVHLLTDFRARRPPALNSDMSVSEARLWMKMADTAFKLVENGVNECVGVITIADINGELPLSLANRRGVLPGEIRVRDIMTPLSSLPAIHYQDLCRASVGDLVSTFRSVHEEYLLVVDDDRNNAGEQYLRGIVSASQLVEKLHIPIDLEHRASSFSEIVNVVQGNF</sequence>